<accession>A0A9P6VTQ3</accession>
<protein>
    <recommendedName>
        <fullName evidence="9">Vacuolar membrane protein</fullName>
    </recommendedName>
</protein>
<feature type="transmembrane region" description="Helical" evidence="6">
    <location>
        <begin position="537"/>
        <end position="557"/>
    </location>
</feature>
<proteinExistence type="predicted"/>
<evidence type="ECO:0000256" key="5">
    <source>
        <dbReference type="SAM" id="MobiDB-lite"/>
    </source>
</evidence>
<feature type="compositionally biased region" description="Basic and acidic residues" evidence="5">
    <location>
        <begin position="473"/>
        <end position="483"/>
    </location>
</feature>
<keyword evidence="3 6" id="KW-1133">Transmembrane helix</keyword>
<feature type="compositionally biased region" description="Polar residues" evidence="5">
    <location>
        <begin position="203"/>
        <end position="224"/>
    </location>
</feature>
<feature type="compositionally biased region" description="Polar residues" evidence="5">
    <location>
        <begin position="659"/>
        <end position="676"/>
    </location>
</feature>
<dbReference type="InterPro" id="IPR006603">
    <property type="entry name" value="PQ-loop_rpt"/>
</dbReference>
<organism evidence="7 8">
    <name type="scientific">Rhodotorula mucilaginosa</name>
    <name type="common">Yeast</name>
    <name type="synonym">Rhodotorula rubra</name>
    <dbReference type="NCBI Taxonomy" id="5537"/>
    <lineage>
        <taxon>Eukaryota</taxon>
        <taxon>Fungi</taxon>
        <taxon>Dikarya</taxon>
        <taxon>Basidiomycota</taxon>
        <taxon>Pucciniomycotina</taxon>
        <taxon>Microbotryomycetes</taxon>
        <taxon>Sporidiobolales</taxon>
        <taxon>Sporidiobolaceae</taxon>
        <taxon>Rhodotorula</taxon>
    </lineage>
</organism>
<feature type="region of interest" description="Disordered" evidence="5">
    <location>
        <begin position="741"/>
        <end position="780"/>
    </location>
</feature>
<feature type="region of interest" description="Disordered" evidence="5">
    <location>
        <begin position="422"/>
        <end position="483"/>
    </location>
</feature>
<feature type="compositionally biased region" description="Low complexity" evidence="5">
    <location>
        <begin position="741"/>
        <end position="754"/>
    </location>
</feature>
<keyword evidence="2 6" id="KW-0812">Transmembrane</keyword>
<keyword evidence="8" id="KW-1185">Reference proteome</keyword>
<evidence type="ECO:0000313" key="7">
    <source>
        <dbReference type="EMBL" id="KAG0654643.1"/>
    </source>
</evidence>
<gene>
    <name evidence="7" type="ORF">C6P46_001566</name>
</gene>
<evidence type="ECO:0000256" key="2">
    <source>
        <dbReference type="ARBA" id="ARBA00022692"/>
    </source>
</evidence>
<dbReference type="InterPro" id="IPR051415">
    <property type="entry name" value="LAAT-1"/>
</dbReference>
<reference evidence="7 8" key="1">
    <citation type="submission" date="2020-11" db="EMBL/GenBank/DDBJ databases">
        <title>Kefir isolates.</title>
        <authorList>
            <person name="Marcisauskas S."/>
            <person name="Kim Y."/>
            <person name="Blasche S."/>
        </authorList>
    </citation>
    <scope>NUCLEOTIDE SEQUENCE [LARGE SCALE GENOMIC DNA]</scope>
    <source>
        <strain evidence="7 8">KR</strain>
    </source>
</reference>
<dbReference type="PANTHER" id="PTHR16201:SF34">
    <property type="entry name" value="LYSOSOMAL AMINO ACID TRANSPORTER 1"/>
    <property type="match status" value="1"/>
</dbReference>
<feature type="compositionally biased region" description="Polar residues" evidence="5">
    <location>
        <begin position="693"/>
        <end position="714"/>
    </location>
</feature>
<feature type="region of interest" description="Disordered" evidence="5">
    <location>
        <begin position="628"/>
        <end position="720"/>
    </location>
</feature>
<evidence type="ECO:0000256" key="6">
    <source>
        <dbReference type="SAM" id="Phobius"/>
    </source>
</evidence>
<evidence type="ECO:0000256" key="1">
    <source>
        <dbReference type="ARBA" id="ARBA00004141"/>
    </source>
</evidence>
<keyword evidence="4 6" id="KW-0472">Membrane</keyword>
<dbReference type="Pfam" id="PF04193">
    <property type="entry name" value="PQ-loop"/>
    <property type="match status" value="2"/>
</dbReference>
<feature type="transmembrane region" description="Helical" evidence="6">
    <location>
        <begin position="577"/>
        <end position="598"/>
    </location>
</feature>
<feature type="region of interest" description="Disordered" evidence="5">
    <location>
        <begin position="150"/>
        <end position="248"/>
    </location>
</feature>
<feature type="compositionally biased region" description="Basic residues" evidence="5">
    <location>
        <begin position="150"/>
        <end position="175"/>
    </location>
</feature>
<evidence type="ECO:0000256" key="3">
    <source>
        <dbReference type="ARBA" id="ARBA00022989"/>
    </source>
</evidence>
<dbReference type="GO" id="GO:0000329">
    <property type="term" value="C:fungal-type vacuole membrane"/>
    <property type="evidence" value="ECO:0007669"/>
    <property type="project" value="TreeGrafter"/>
</dbReference>
<dbReference type="Proteomes" id="UP000777482">
    <property type="component" value="Unassembled WGS sequence"/>
</dbReference>
<dbReference type="OrthoDB" id="8048523at2759"/>
<sequence>MYGTQGVAMSAAEAGGWALDRGALSTYLGLASIVTWLGAQSPQIYENFKRGSVEGELAGQDSRTLAGLPRLTAFRSGLALPFLISWFVGDFTNFLGCVLTHQLPFQTYLAGYFLLVDVVLCSQFAYYSRIHPVPPIPPFAEDFPYAQAHTPHHHHHYPHRHSGTRSQSRKPRRSTSRLARSRSAPEDGGEENPMAASWLTEGSGHSSDATMSPRFSAQRTTSSSLDEDVISPVSSVPPSPVHQPERGRTLHRSAIRTFDPTLAPICGSPSSQGAFMPSYQALNGNHVSFSRDPEQIPVPFPPHPHPHPHPAEHATTSVAAPAPPPPPPRLRTTSSQSRPPVSRRSTSSSIMFLSVGALMTLGSMGTSAGAAGGAPLARRSGEQGRVWAAATPTLTRRDRVTWTSQIGLRPRTMPVAERRTVNAAPSDVERSNIFPLDVPEQANDRQFSSIPPPSRSDQTGLDSAGLRTSGSEEPSHQPHGPDWERVIGRTSAWTCTTAYLTSRLPQIWQNVRPFRSCDFSSIADLVRPCPQFRRRSVEGLAMTLFLFAFIGNSLYVASILANPQSSSFSFLLESLPYLLGSGGTLCFDLMILGQSWLYSEKRRARRAHERRKRAYRGIDAEEEAALLHADENAEDDGPTSPATSRVGRFSRDGRRIRKTSTGSSYRSAPRSRSTSTLGYARSLSAGGGGSSRPVSTTGRSNSTEMGDTLRTPSASRDGRRALSRVERGILSDDPFDWEAAAAATRTGASSSSPYHSRRPSIEISDAIPEEGESGLTIRGG</sequence>
<comment type="subcellular location">
    <subcellularLocation>
        <location evidence="1">Membrane</location>
        <topology evidence="1">Multi-pass membrane protein</topology>
    </subcellularLocation>
</comment>
<feature type="compositionally biased region" description="Low complexity" evidence="5">
    <location>
        <begin position="330"/>
        <end position="347"/>
    </location>
</feature>
<evidence type="ECO:0000313" key="8">
    <source>
        <dbReference type="Proteomes" id="UP000777482"/>
    </source>
</evidence>
<evidence type="ECO:0008006" key="9">
    <source>
        <dbReference type="Google" id="ProtNLM"/>
    </source>
</evidence>
<feature type="compositionally biased region" description="Polar residues" evidence="5">
    <location>
        <begin position="444"/>
        <end position="472"/>
    </location>
</feature>
<dbReference type="AlphaFoldDB" id="A0A9P6VTQ3"/>
<name>A0A9P6VTQ3_RHOMI</name>
<dbReference type="GO" id="GO:0015174">
    <property type="term" value="F:basic amino acid transmembrane transporter activity"/>
    <property type="evidence" value="ECO:0007669"/>
    <property type="project" value="TreeGrafter"/>
</dbReference>
<comment type="caution">
    <text evidence="7">The sequence shown here is derived from an EMBL/GenBank/DDBJ whole genome shotgun (WGS) entry which is preliminary data.</text>
</comment>
<dbReference type="Gene3D" id="1.20.1280.290">
    <property type="match status" value="2"/>
</dbReference>
<feature type="region of interest" description="Disordered" evidence="5">
    <location>
        <begin position="285"/>
        <end position="347"/>
    </location>
</feature>
<dbReference type="EMBL" id="PUHQ01000143">
    <property type="protein sequence ID" value="KAG0654643.1"/>
    <property type="molecule type" value="Genomic_DNA"/>
</dbReference>
<dbReference type="GO" id="GO:0034488">
    <property type="term" value="P:basic amino acid transmembrane export from vacuole"/>
    <property type="evidence" value="ECO:0007669"/>
    <property type="project" value="TreeGrafter"/>
</dbReference>
<evidence type="ECO:0000256" key="4">
    <source>
        <dbReference type="ARBA" id="ARBA00023136"/>
    </source>
</evidence>
<dbReference type="PANTHER" id="PTHR16201">
    <property type="entry name" value="SEVEN TRANSMEMBRANE PROTEIN 1-RELATED"/>
    <property type="match status" value="1"/>
</dbReference>